<dbReference type="AlphaFoldDB" id="A0A9X0DN15"/>
<dbReference type="OrthoDB" id="3447422at2759"/>
<keyword evidence="2" id="KW-1185">Reference proteome</keyword>
<protein>
    <submittedName>
        <fullName evidence="1">Uncharacterized protein</fullName>
    </submittedName>
</protein>
<sequence>MPGLTSHEQCLEHLKELDQRAKETWQRPEIPNRTWEQSKSRLLHSNLCNMHHGLENMPWDIESHKWHGMAWHDGF</sequence>
<accession>A0A9X0DN15</accession>
<dbReference type="EMBL" id="JAPEIS010000003">
    <property type="protein sequence ID" value="KAJ8067652.1"/>
    <property type="molecule type" value="Genomic_DNA"/>
</dbReference>
<dbReference type="Proteomes" id="UP001152300">
    <property type="component" value="Unassembled WGS sequence"/>
</dbReference>
<comment type="caution">
    <text evidence="1">The sequence shown here is derived from an EMBL/GenBank/DDBJ whole genome shotgun (WGS) entry which is preliminary data.</text>
</comment>
<reference evidence="1" key="1">
    <citation type="submission" date="2022-11" db="EMBL/GenBank/DDBJ databases">
        <title>Genome Resource of Sclerotinia nivalis Strain SnTB1, a Plant Pathogen Isolated from American Ginseng.</title>
        <authorList>
            <person name="Fan S."/>
        </authorList>
    </citation>
    <scope>NUCLEOTIDE SEQUENCE</scope>
    <source>
        <strain evidence="1">SnTB1</strain>
    </source>
</reference>
<gene>
    <name evidence="1" type="ORF">OCU04_003260</name>
</gene>
<evidence type="ECO:0000313" key="2">
    <source>
        <dbReference type="Proteomes" id="UP001152300"/>
    </source>
</evidence>
<organism evidence="1 2">
    <name type="scientific">Sclerotinia nivalis</name>
    <dbReference type="NCBI Taxonomy" id="352851"/>
    <lineage>
        <taxon>Eukaryota</taxon>
        <taxon>Fungi</taxon>
        <taxon>Dikarya</taxon>
        <taxon>Ascomycota</taxon>
        <taxon>Pezizomycotina</taxon>
        <taxon>Leotiomycetes</taxon>
        <taxon>Helotiales</taxon>
        <taxon>Sclerotiniaceae</taxon>
        <taxon>Sclerotinia</taxon>
    </lineage>
</organism>
<proteinExistence type="predicted"/>
<evidence type="ECO:0000313" key="1">
    <source>
        <dbReference type="EMBL" id="KAJ8067652.1"/>
    </source>
</evidence>
<name>A0A9X0DN15_9HELO</name>